<dbReference type="Proteomes" id="UP000218811">
    <property type="component" value="Unassembled WGS sequence"/>
</dbReference>
<dbReference type="OMA" id="DFKHDVE"/>
<sequence length="115" mass="12493">MSMLRTAFASTAPAVRGSTRAFHGTPAAAKSATETVKEVADKVNKSVGRGLASAIEKGEEATEASKETLRRWSRARYMRTIEVTSHASQKANRTSAGVREGTQDFKHDVQKEARK</sequence>
<dbReference type="STRING" id="742152.A0A2H3J6G5"/>
<protein>
    <submittedName>
        <fullName evidence="2">Uncharacterized protein</fullName>
    </submittedName>
</protein>
<name>A0A2H3J6G5_WOLCO</name>
<feature type="compositionally biased region" description="Basic and acidic residues" evidence="1">
    <location>
        <begin position="101"/>
        <end position="115"/>
    </location>
</feature>
<dbReference type="AlphaFoldDB" id="A0A2H3J6G5"/>
<feature type="region of interest" description="Disordered" evidence="1">
    <location>
        <begin position="84"/>
        <end position="115"/>
    </location>
</feature>
<feature type="compositionally biased region" description="Polar residues" evidence="1">
    <location>
        <begin position="84"/>
        <end position="95"/>
    </location>
</feature>
<evidence type="ECO:0000313" key="3">
    <source>
        <dbReference type="Proteomes" id="UP000218811"/>
    </source>
</evidence>
<reference evidence="2 3" key="1">
    <citation type="journal article" date="2012" name="Science">
        <title>The Paleozoic origin of enzymatic lignin decomposition reconstructed from 31 fungal genomes.</title>
        <authorList>
            <person name="Floudas D."/>
            <person name="Binder M."/>
            <person name="Riley R."/>
            <person name="Barry K."/>
            <person name="Blanchette R.A."/>
            <person name="Henrissat B."/>
            <person name="Martinez A.T."/>
            <person name="Otillar R."/>
            <person name="Spatafora J.W."/>
            <person name="Yadav J.S."/>
            <person name="Aerts A."/>
            <person name="Benoit I."/>
            <person name="Boyd A."/>
            <person name="Carlson A."/>
            <person name="Copeland A."/>
            <person name="Coutinho P.M."/>
            <person name="de Vries R.P."/>
            <person name="Ferreira P."/>
            <person name="Findley K."/>
            <person name="Foster B."/>
            <person name="Gaskell J."/>
            <person name="Glotzer D."/>
            <person name="Gorecki P."/>
            <person name="Heitman J."/>
            <person name="Hesse C."/>
            <person name="Hori C."/>
            <person name="Igarashi K."/>
            <person name="Jurgens J.A."/>
            <person name="Kallen N."/>
            <person name="Kersten P."/>
            <person name="Kohler A."/>
            <person name="Kuees U."/>
            <person name="Kumar T.K.A."/>
            <person name="Kuo A."/>
            <person name="LaButti K."/>
            <person name="Larrondo L.F."/>
            <person name="Lindquist E."/>
            <person name="Ling A."/>
            <person name="Lombard V."/>
            <person name="Lucas S."/>
            <person name="Lundell T."/>
            <person name="Martin R."/>
            <person name="McLaughlin D.J."/>
            <person name="Morgenstern I."/>
            <person name="Morin E."/>
            <person name="Murat C."/>
            <person name="Nagy L.G."/>
            <person name="Nolan M."/>
            <person name="Ohm R.A."/>
            <person name="Patyshakuliyeva A."/>
            <person name="Rokas A."/>
            <person name="Ruiz-Duenas F.J."/>
            <person name="Sabat G."/>
            <person name="Salamov A."/>
            <person name="Samejima M."/>
            <person name="Schmutz J."/>
            <person name="Slot J.C."/>
            <person name="St John F."/>
            <person name="Stenlid J."/>
            <person name="Sun H."/>
            <person name="Sun S."/>
            <person name="Syed K."/>
            <person name="Tsang A."/>
            <person name="Wiebenga A."/>
            <person name="Young D."/>
            <person name="Pisabarro A."/>
            <person name="Eastwood D.C."/>
            <person name="Martin F."/>
            <person name="Cullen D."/>
            <person name="Grigoriev I.V."/>
            <person name="Hibbett D.S."/>
        </authorList>
    </citation>
    <scope>NUCLEOTIDE SEQUENCE [LARGE SCALE GENOMIC DNA]</scope>
    <source>
        <strain evidence="2 3">MD-104</strain>
    </source>
</reference>
<dbReference type="OrthoDB" id="4023585at2759"/>
<evidence type="ECO:0000313" key="2">
    <source>
        <dbReference type="EMBL" id="PCH33248.1"/>
    </source>
</evidence>
<gene>
    <name evidence="2" type="ORF">WOLCODRAFT_93180</name>
</gene>
<dbReference type="EMBL" id="KB467831">
    <property type="protein sequence ID" value="PCH33248.1"/>
    <property type="molecule type" value="Genomic_DNA"/>
</dbReference>
<feature type="region of interest" description="Disordered" evidence="1">
    <location>
        <begin position="1"/>
        <end position="30"/>
    </location>
</feature>
<keyword evidence="3" id="KW-1185">Reference proteome</keyword>
<accession>A0A2H3J6G5</accession>
<evidence type="ECO:0000256" key="1">
    <source>
        <dbReference type="SAM" id="MobiDB-lite"/>
    </source>
</evidence>
<organism evidence="2 3">
    <name type="scientific">Wolfiporia cocos (strain MD-104)</name>
    <name type="common">Brown rot fungus</name>
    <dbReference type="NCBI Taxonomy" id="742152"/>
    <lineage>
        <taxon>Eukaryota</taxon>
        <taxon>Fungi</taxon>
        <taxon>Dikarya</taxon>
        <taxon>Basidiomycota</taxon>
        <taxon>Agaricomycotina</taxon>
        <taxon>Agaricomycetes</taxon>
        <taxon>Polyporales</taxon>
        <taxon>Phaeolaceae</taxon>
        <taxon>Wolfiporia</taxon>
    </lineage>
</organism>
<proteinExistence type="predicted"/>